<feature type="region of interest" description="Disordered" evidence="1">
    <location>
        <begin position="1"/>
        <end position="20"/>
    </location>
</feature>
<feature type="compositionally biased region" description="Basic and acidic residues" evidence="1">
    <location>
        <begin position="1"/>
        <end position="10"/>
    </location>
</feature>
<dbReference type="AlphaFoldDB" id="A0A158K2K9"/>
<dbReference type="NCBIfam" id="NF047595">
    <property type="entry name" value="IS66_ISRel24_TnpA"/>
    <property type="match status" value="1"/>
</dbReference>
<dbReference type="Pfam" id="PF01527">
    <property type="entry name" value="HTH_Tnp_1"/>
    <property type="match status" value="1"/>
</dbReference>
<dbReference type="InterPro" id="IPR010921">
    <property type="entry name" value="Trp_repressor/repl_initiator"/>
</dbReference>
<dbReference type="InterPro" id="IPR002514">
    <property type="entry name" value="Transposase_8"/>
</dbReference>
<dbReference type="SUPFAM" id="SSF48295">
    <property type="entry name" value="TrpR-like"/>
    <property type="match status" value="1"/>
</dbReference>
<organism evidence="2 3">
    <name type="scientific">Caballeronia udeis</name>
    <dbReference type="NCBI Taxonomy" id="1232866"/>
    <lineage>
        <taxon>Bacteria</taxon>
        <taxon>Pseudomonadati</taxon>
        <taxon>Pseudomonadota</taxon>
        <taxon>Betaproteobacteria</taxon>
        <taxon>Burkholderiales</taxon>
        <taxon>Burkholderiaceae</taxon>
        <taxon>Caballeronia</taxon>
    </lineage>
</organism>
<name>A0A158K2K9_9BURK</name>
<dbReference type="GO" id="GO:0043565">
    <property type="term" value="F:sequence-specific DNA binding"/>
    <property type="evidence" value="ECO:0007669"/>
    <property type="project" value="InterPro"/>
</dbReference>
<dbReference type="GO" id="GO:0006313">
    <property type="term" value="P:DNA transposition"/>
    <property type="evidence" value="ECO:0007669"/>
    <property type="project" value="InterPro"/>
</dbReference>
<proteinExistence type="predicted"/>
<evidence type="ECO:0000256" key="1">
    <source>
        <dbReference type="SAM" id="MobiDB-lite"/>
    </source>
</evidence>
<protein>
    <submittedName>
        <fullName evidence="2">Transposase IS3/IS911 family protein</fullName>
    </submittedName>
</protein>
<dbReference type="Proteomes" id="UP000054683">
    <property type="component" value="Unassembled WGS sequence"/>
</dbReference>
<evidence type="ECO:0000313" key="3">
    <source>
        <dbReference type="Proteomes" id="UP000054683"/>
    </source>
</evidence>
<evidence type="ECO:0000313" key="2">
    <source>
        <dbReference type="EMBL" id="SAL74973.1"/>
    </source>
</evidence>
<sequence length="139" mass="14838">MGTTLSKDEMQISNRKGRPNYDPAYKRQVAIAACESNVSVAKLAQAHGLNPNMVFKWRREYRAGLLSNGGAGATVLLPVSLPTEVKAEASTAPAVAANPEGPVRDAASIEIELNGACVRLTGRVDPVQLRLVLRCLMPV</sequence>
<gene>
    <name evidence="2" type="ORF">AWB69_09265</name>
</gene>
<accession>A0A158K2K9</accession>
<dbReference type="EMBL" id="FCOK02000180">
    <property type="protein sequence ID" value="SAL74973.1"/>
    <property type="molecule type" value="Genomic_DNA"/>
</dbReference>
<dbReference type="GO" id="GO:0004803">
    <property type="term" value="F:transposase activity"/>
    <property type="evidence" value="ECO:0007669"/>
    <property type="project" value="InterPro"/>
</dbReference>
<reference evidence="2 3" key="1">
    <citation type="submission" date="2016-01" db="EMBL/GenBank/DDBJ databases">
        <authorList>
            <person name="Oliw E.H."/>
        </authorList>
    </citation>
    <scope>NUCLEOTIDE SEQUENCE [LARGE SCALE GENOMIC DNA]</scope>
    <source>
        <strain evidence="2">LMG 27134</strain>
    </source>
</reference>